<evidence type="ECO:0000256" key="10">
    <source>
        <dbReference type="PROSITE-ProRule" id="PRU10144"/>
    </source>
</evidence>
<feature type="chain" id="PRO_5030866113" evidence="12">
    <location>
        <begin position="30"/>
        <end position="1038"/>
    </location>
</feature>
<keyword evidence="8 9" id="KW-0998">Cell outer membrane</keyword>
<keyword evidence="6 11" id="KW-0798">TonB box</keyword>
<evidence type="ECO:0000256" key="12">
    <source>
        <dbReference type="SAM" id="SignalP"/>
    </source>
</evidence>
<dbReference type="PROSITE" id="PS01156">
    <property type="entry name" value="TONB_DEPENDENT_REC_2"/>
    <property type="match status" value="1"/>
</dbReference>
<evidence type="ECO:0000259" key="14">
    <source>
        <dbReference type="Pfam" id="PF07715"/>
    </source>
</evidence>
<dbReference type="InterPro" id="IPR000531">
    <property type="entry name" value="Beta-barrel_TonB"/>
</dbReference>
<dbReference type="Pfam" id="PF07715">
    <property type="entry name" value="Plug"/>
    <property type="match status" value="1"/>
</dbReference>
<dbReference type="Gene3D" id="2.40.170.20">
    <property type="entry name" value="TonB-dependent receptor, beta-barrel domain"/>
    <property type="match status" value="1"/>
</dbReference>
<keyword evidence="3 9" id="KW-1134">Transmembrane beta strand</keyword>
<evidence type="ECO:0000313" key="15">
    <source>
        <dbReference type="EMBL" id="NJB89353.1"/>
    </source>
</evidence>
<dbReference type="InterPro" id="IPR039426">
    <property type="entry name" value="TonB-dep_rcpt-like"/>
</dbReference>
<dbReference type="AlphaFoldDB" id="A0A7X5XR34"/>
<evidence type="ECO:0000256" key="7">
    <source>
        <dbReference type="ARBA" id="ARBA00023136"/>
    </source>
</evidence>
<evidence type="ECO:0000256" key="11">
    <source>
        <dbReference type="RuleBase" id="RU003357"/>
    </source>
</evidence>
<evidence type="ECO:0000256" key="4">
    <source>
        <dbReference type="ARBA" id="ARBA00022692"/>
    </source>
</evidence>
<evidence type="ECO:0000259" key="13">
    <source>
        <dbReference type="Pfam" id="PF00593"/>
    </source>
</evidence>
<evidence type="ECO:0000256" key="6">
    <source>
        <dbReference type="ARBA" id="ARBA00023077"/>
    </source>
</evidence>
<dbReference type="InterPro" id="IPR010917">
    <property type="entry name" value="TonB_rcpt_CS"/>
</dbReference>
<dbReference type="InterPro" id="IPR012910">
    <property type="entry name" value="Plug_dom"/>
</dbReference>
<dbReference type="Gene3D" id="2.170.130.10">
    <property type="entry name" value="TonB-dependent receptor, plug domain"/>
    <property type="match status" value="1"/>
</dbReference>
<keyword evidence="5 12" id="KW-0732">Signal</keyword>
<dbReference type="PROSITE" id="PS52016">
    <property type="entry name" value="TONB_DEPENDENT_REC_3"/>
    <property type="match status" value="1"/>
</dbReference>
<gene>
    <name evidence="15" type="ORF">GGR90_001505</name>
</gene>
<evidence type="ECO:0000256" key="1">
    <source>
        <dbReference type="ARBA" id="ARBA00004571"/>
    </source>
</evidence>
<dbReference type="GO" id="GO:0009279">
    <property type="term" value="C:cell outer membrane"/>
    <property type="evidence" value="ECO:0007669"/>
    <property type="project" value="UniProtKB-SubCell"/>
</dbReference>
<dbReference type="SUPFAM" id="SSF56935">
    <property type="entry name" value="Porins"/>
    <property type="match status" value="1"/>
</dbReference>
<comment type="similarity">
    <text evidence="9 11">Belongs to the TonB-dependent receptor family.</text>
</comment>
<keyword evidence="16" id="KW-1185">Reference proteome</keyword>
<evidence type="ECO:0000256" key="5">
    <source>
        <dbReference type="ARBA" id="ARBA00022729"/>
    </source>
</evidence>
<comment type="caution">
    <text evidence="15">The sequence shown here is derived from an EMBL/GenBank/DDBJ whole genome shotgun (WGS) entry which is preliminary data.</text>
</comment>
<dbReference type="Proteomes" id="UP000535078">
    <property type="component" value="Unassembled WGS sequence"/>
</dbReference>
<protein>
    <submittedName>
        <fullName evidence="15">Outer membrane receptor protein involved in Fe transport</fullName>
    </submittedName>
</protein>
<feature type="domain" description="TonB-dependent receptor-like beta-barrel" evidence="13">
    <location>
        <begin position="404"/>
        <end position="996"/>
    </location>
</feature>
<accession>A0A7X5XR34</accession>
<keyword evidence="2 9" id="KW-0813">Transport</keyword>
<evidence type="ECO:0000313" key="16">
    <source>
        <dbReference type="Proteomes" id="UP000535078"/>
    </source>
</evidence>
<proteinExistence type="inferred from homology"/>
<feature type="domain" description="TonB-dependent receptor plug" evidence="14">
    <location>
        <begin position="55"/>
        <end position="164"/>
    </location>
</feature>
<sequence length="1038" mass="109225">MKKTHYSKLKLGAAPFVMSVALVSAPAYAQDAAEGTTSNSEIVVTGTLIRNPNLEQSTPVNVIGAEEIDYQQANVAEELLRELPGVTPSIGSAVNNGNGGASFVNLRNLGSNRNVVLIDGVRLAPAELNGRFDLNNIPLALIERVDVLTGGASTTYGADAVSGVVNFITKRDFAGIEANLSNQLTEQGDGHTLRADVTIGANFDDGRGNAVFSVGYQQSDPIYQGAREHGLFALSSASGGGGGSGTSVPSRFSLPGMGTRQVNADGTAFNPTTAFLPFNFNPFNVYQTPFERFNMYGAAHYEVSDAVEVYTRGLFSKNTVSTIIAPSGAFGIGVNIPLSNPFLAPGLRNTFCGVDVNPSATVYTPRFTQAECDAAALATSRDDPNYREIGAGGFVAFDVNGDGDIADGEGYNPNPQTSLFRRATEVGPRISEYTTNYFDYRVGARGGITDSINWDVFGTYGETENIQQIQGYTLNSRVRDSFLATNATTCLDGTAAGCVPINWFGPEGNASWTPGAVDFLNEVSTVRTKVSLAQARATIDGDFGVVSPLGSDPIAFAVGGEYREYAASQASDTLAAGGDLGGAGGAAPNIDGGFSVYEAIGEIIIPLVQDRPFFEDLTIEGGIRYSDYKVDAPGSPSFSTTTWKVGGSWTPVSDIKIRGNYARAVRAPNIAELFSPVNTGLTNLQDDPCATFNDAGARIRPNPTGELRAICLAQGATGGNVDAIAQPIAGQANATGGGNLNLGPEVGKTWTVGVVLQPSFVPRLSLSVDYYSIKITGAITSPTPGDAITACFGADPSNPSAGASATDACTAIQRDPLTGGLNGDPNTTPGLFLTTSNLGRLETSGIDVALNYSHDVGFANLSFAGSVNWTEKSTFQSAPGGFNRDCVGYYSANCGQPIPEWQWSLRTTLAFDNADVSLLWRHIGGTKYEGLAGDFAARGFDEDSRFLFEGTLPASAGTLAGQQEDFNTIGSFDYFDLTTRFHVLENLTLTLGVQNLFDKKPPLVGGEAGSTTFNSGNTFPSTYDSIGRRYVAAARIRF</sequence>
<evidence type="ECO:0000256" key="3">
    <source>
        <dbReference type="ARBA" id="ARBA00022452"/>
    </source>
</evidence>
<keyword evidence="7 9" id="KW-0472">Membrane</keyword>
<name>A0A7X5XR34_9SPHN</name>
<keyword evidence="4 9" id="KW-0812">Transmembrane</keyword>
<dbReference type="EMBL" id="JAATIT010000001">
    <property type="protein sequence ID" value="NJB89353.1"/>
    <property type="molecule type" value="Genomic_DNA"/>
</dbReference>
<evidence type="ECO:0000256" key="9">
    <source>
        <dbReference type="PROSITE-ProRule" id="PRU01360"/>
    </source>
</evidence>
<dbReference type="InterPro" id="IPR036942">
    <property type="entry name" value="Beta-barrel_TonB_sf"/>
</dbReference>
<keyword evidence="15" id="KW-0675">Receptor</keyword>
<reference evidence="15 16" key="1">
    <citation type="submission" date="2020-03" db="EMBL/GenBank/DDBJ databases">
        <title>Genomic Encyclopedia of Type Strains, Phase IV (KMG-IV): sequencing the most valuable type-strain genomes for metagenomic binning, comparative biology and taxonomic classification.</title>
        <authorList>
            <person name="Goeker M."/>
        </authorList>
    </citation>
    <scope>NUCLEOTIDE SEQUENCE [LARGE SCALE GENOMIC DNA]</scope>
    <source>
        <strain evidence="15 16">DSM 25229</strain>
    </source>
</reference>
<feature type="signal peptide" evidence="12">
    <location>
        <begin position="1"/>
        <end position="29"/>
    </location>
</feature>
<evidence type="ECO:0000256" key="8">
    <source>
        <dbReference type="ARBA" id="ARBA00023237"/>
    </source>
</evidence>
<feature type="short sequence motif" description="TonB C-terminal box" evidence="10">
    <location>
        <begin position="1021"/>
        <end position="1038"/>
    </location>
</feature>
<organism evidence="15 16">
    <name type="scientific">Sphingopyxis italica</name>
    <dbReference type="NCBI Taxonomy" id="1129133"/>
    <lineage>
        <taxon>Bacteria</taxon>
        <taxon>Pseudomonadati</taxon>
        <taxon>Pseudomonadota</taxon>
        <taxon>Alphaproteobacteria</taxon>
        <taxon>Sphingomonadales</taxon>
        <taxon>Sphingomonadaceae</taxon>
        <taxon>Sphingopyxis</taxon>
    </lineage>
</organism>
<dbReference type="Pfam" id="PF00593">
    <property type="entry name" value="TonB_dep_Rec_b-barrel"/>
    <property type="match status" value="1"/>
</dbReference>
<dbReference type="InterPro" id="IPR037066">
    <property type="entry name" value="Plug_dom_sf"/>
</dbReference>
<comment type="subcellular location">
    <subcellularLocation>
        <location evidence="1 9">Cell outer membrane</location>
        <topology evidence="1 9">Multi-pass membrane protein</topology>
    </subcellularLocation>
</comment>
<dbReference type="PANTHER" id="PTHR47234:SF2">
    <property type="entry name" value="TONB-DEPENDENT RECEPTOR"/>
    <property type="match status" value="1"/>
</dbReference>
<dbReference type="PANTHER" id="PTHR47234">
    <property type="match status" value="1"/>
</dbReference>
<evidence type="ECO:0000256" key="2">
    <source>
        <dbReference type="ARBA" id="ARBA00022448"/>
    </source>
</evidence>